<dbReference type="EMBL" id="JNCF01000019">
    <property type="protein sequence ID" value="KGP63344.1"/>
    <property type="molecule type" value="Genomic_DNA"/>
</dbReference>
<dbReference type="PANTHER" id="PTHR31611:SF0">
    <property type="entry name" value="HIGH-AFFINITY NICKEL TRANSPORT PROTEIN NIC1"/>
    <property type="match status" value="1"/>
</dbReference>
<evidence type="ECO:0000313" key="9">
    <source>
        <dbReference type="EMBL" id="KGP63344.1"/>
    </source>
</evidence>
<evidence type="ECO:0000256" key="4">
    <source>
        <dbReference type="ARBA" id="ARBA00022596"/>
    </source>
</evidence>
<dbReference type="STRING" id="1498499.EP47_10815"/>
<feature type="transmembrane region" description="Helical" evidence="8">
    <location>
        <begin position="44"/>
        <end position="72"/>
    </location>
</feature>
<dbReference type="InterPro" id="IPR004688">
    <property type="entry name" value="Ni/Co_transpt"/>
</dbReference>
<dbReference type="Pfam" id="PF03824">
    <property type="entry name" value="NicO"/>
    <property type="match status" value="1"/>
</dbReference>
<dbReference type="GO" id="GO:0012505">
    <property type="term" value="C:endomembrane system"/>
    <property type="evidence" value="ECO:0007669"/>
    <property type="project" value="UniProtKB-SubCell"/>
</dbReference>
<name>A0A0A2SVA7_9GAMM</name>
<evidence type="ECO:0000313" key="10">
    <source>
        <dbReference type="Proteomes" id="UP000054422"/>
    </source>
</evidence>
<dbReference type="GO" id="GO:0005886">
    <property type="term" value="C:plasma membrane"/>
    <property type="evidence" value="ECO:0007669"/>
    <property type="project" value="UniProtKB-SubCell"/>
</dbReference>
<dbReference type="InterPro" id="IPR011541">
    <property type="entry name" value="Ni/Co_transpt_high_affinity"/>
</dbReference>
<reference evidence="9 10" key="1">
    <citation type="submission" date="2014-05" db="EMBL/GenBank/DDBJ databases">
        <authorList>
            <person name="Rizzardi K."/>
            <person name="Winiecka-Krusnell J."/>
            <person name="Ramliden M."/>
            <person name="Alm E."/>
            <person name="Andersson S."/>
            <person name="Byfors S."/>
        </authorList>
    </citation>
    <scope>NUCLEOTIDE SEQUENCE [LARGE SCALE GENOMIC DNA]</scope>
    <source>
        <strain evidence="9 10">LEGN</strain>
    </source>
</reference>
<comment type="subcellular location">
    <subcellularLocation>
        <location evidence="8">Cell membrane</location>
        <topology evidence="8">Multi-pass membrane protein</topology>
    </subcellularLocation>
    <subcellularLocation>
        <location evidence="1">Endomembrane system</location>
        <topology evidence="1">Multi-pass membrane protein</topology>
    </subcellularLocation>
</comment>
<comment type="similarity">
    <text evidence="2 8">Belongs to the NiCoT transporter (TC 2.A.52) family.</text>
</comment>
<evidence type="ECO:0000256" key="7">
    <source>
        <dbReference type="ARBA" id="ARBA00023136"/>
    </source>
</evidence>
<organism evidence="9 10">
    <name type="scientific">Legionella norrlandica</name>
    <dbReference type="NCBI Taxonomy" id="1498499"/>
    <lineage>
        <taxon>Bacteria</taxon>
        <taxon>Pseudomonadati</taxon>
        <taxon>Pseudomonadota</taxon>
        <taxon>Gammaproteobacteria</taxon>
        <taxon>Legionellales</taxon>
        <taxon>Legionellaceae</taxon>
        <taxon>Legionella</taxon>
    </lineage>
</organism>
<keyword evidence="4" id="KW-0533">Nickel</keyword>
<dbReference type="AlphaFoldDB" id="A0A0A2SVA7"/>
<accession>A0A0A2SVA7</accession>
<feature type="transmembrane region" description="Helical" evidence="8">
    <location>
        <begin position="84"/>
        <end position="106"/>
    </location>
</feature>
<evidence type="ECO:0000256" key="6">
    <source>
        <dbReference type="ARBA" id="ARBA00022989"/>
    </source>
</evidence>
<sequence length="225" mass="24312">MKDSGWFLISAALLLGVRHGFDLDHLATIDAITRSIRNKRSLSRMVGLLFSLGHGLVVIVVSLIIGGGFISAVTPEWLKEVGDIISITCLFLFGFLTLWNTINYSAQSDIPIGLKKYLSLKLTRNNIHPALILFIGALFALSFDTISQVALFSLSASALSGVLFSGLLGLAFMLGMMLSDGLNGVFIASLIRRADGTSLFVSRLAGFIIAFFSLSIGIINCYKLF</sequence>
<keyword evidence="10" id="KW-1185">Reference proteome</keyword>
<dbReference type="OrthoDB" id="9776706at2"/>
<evidence type="ECO:0000256" key="3">
    <source>
        <dbReference type="ARBA" id="ARBA00022448"/>
    </source>
</evidence>
<keyword evidence="6 8" id="KW-1133">Transmembrane helix</keyword>
<dbReference type="GO" id="GO:0015099">
    <property type="term" value="F:nickel cation transmembrane transporter activity"/>
    <property type="evidence" value="ECO:0007669"/>
    <property type="project" value="UniProtKB-UniRule"/>
</dbReference>
<evidence type="ECO:0000256" key="5">
    <source>
        <dbReference type="ARBA" id="ARBA00022692"/>
    </source>
</evidence>
<protein>
    <recommendedName>
        <fullName evidence="8">Nickel/cobalt efflux system</fullName>
    </recommendedName>
</protein>
<gene>
    <name evidence="9" type="ORF">EP47_10815</name>
</gene>
<feature type="transmembrane region" description="Helical" evidence="8">
    <location>
        <begin position="158"/>
        <end position="179"/>
    </location>
</feature>
<dbReference type="RefSeq" id="WP_035889083.1">
    <property type="nucleotide sequence ID" value="NZ_JNCF01000019.1"/>
</dbReference>
<feature type="transmembrane region" description="Helical" evidence="8">
    <location>
        <begin position="199"/>
        <end position="222"/>
    </location>
</feature>
<comment type="caution">
    <text evidence="9">The sequence shown here is derived from an EMBL/GenBank/DDBJ whole genome shotgun (WGS) entry which is preliminary data.</text>
</comment>
<evidence type="ECO:0000256" key="8">
    <source>
        <dbReference type="RuleBase" id="RU362101"/>
    </source>
</evidence>
<dbReference type="Proteomes" id="UP000054422">
    <property type="component" value="Unassembled WGS sequence"/>
</dbReference>
<keyword evidence="7 8" id="KW-0472">Membrane</keyword>
<evidence type="ECO:0000256" key="1">
    <source>
        <dbReference type="ARBA" id="ARBA00004127"/>
    </source>
</evidence>
<keyword evidence="5 8" id="KW-0812">Transmembrane</keyword>
<proteinExistence type="inferred from homology"/>
<evidence type="ECO:0000256" key="2">
    <source>
        <dbReference type="ARBA" id="ARBA00010892"/>
    </source>
</evidence>
<dbReference type="PANTHER" id="PTHR31611">
    <property type="entry name" value="HIGH-AFFINITY NICKEL TRANSPORT PROTEIN NIC1"/>
    <property type="match status" value="1"/>
</dbReference>
<feature type="transmembrane region" description="Helical" evidence="8">
    <location>
        <begin position="126"/>
        <end position="146"/>
    </location>
</feature>
<keyword evidence="3 8" id="KW-0813">Transport</keyword>